<proteinExistence type="predicted"/>
<evidence type="ECO:0000313" key="3">
    <source>
        <dbReference type="Proteomes" id="UP000663823"/>
    </source>
</evidence>
<dbReference type="EMBL" id="CAJOAX010007348">
    <property type="protein sequence ID" value="CAF4007168.1"/>
    <property type="molecule type" value="Genomic_DNA"/>
</dbReference>
<evidence type="ECO:0000313" key="2">
    <source>
        <dbReference type="EMBL" id="CAF4017325.1"/>
    </source>
</evidence>
<evidence type="ECO:0000313" key="1">
    <source>
        <dbReference type="EMBL" id="CAF4007168.1"/>
    </source>
</evidence>
<name>A0A819P9W1_9BILA</name>
<gene>
    <name evidence="2" type="ORF">FNK824_LOCUS26858</name>
    <name evidence="1" type="ORF">OTI717_LOCUS29340</name>
</gene>
<accession>A0A819P9W1</accession>
<organism evidence="1 3">
    <name type="scientific">Rotaria sordida</name>
    <dbReference type="NCBI Taxonomy" id="392033"/>
    <lineage>
        <taxon>Eukaryota</taxon>
        <taxon>Metazoa</taxon>
        <taxon>Spiralia</taxon>
        <taxon>Gnathifera</taxon>
        <taxon>Rotifera</taxon>
        <taxon>Eurotatoria</taxon>
        <taxon>Bdelloidea</taxon>
        <taxon>Philodinida</taxon>
        <taxon>Philodinidae</taxon>
        <taxon>Rotaria</taxon>
    </lineage>
</organism>
<dbReference type="Proteomes" id="UP000663823">
    <property type="component" value="Unassembled WGS sequence"/>
</dbReference>
<dbReference type="EMBL" id="CAJOBE010006787">
    <property type="protein sequence ID" value="CAF4017325.1"/>
    <property type="molecule type" value="Genomic_DNA"/>
</dbReference>
<sequence>MVFFQRHEFGFEDKSVSTTIPNNDVARLMYYLHCACYTIEYDDMDVSRNNSNKIFEISQVSHQLLAAQSVIIAG</sequence>
<comment type="caution">
    <text evidence="1">The sequence shown here is derived from an EMBL/GenBank/DDBJ whole genome shotgun (WGS) entry which is preliminary data.</text>
</comment>
<reference evidence="1" key="1">
    <citation type="submission" date="2021-02" db="EMBL/GenBank/DDBJ databases">
        <authorList>
            <person name="Nowell W R."/>
        </authorList>
    </citation>
    <scope>NUCLEOTIDE SEQUENCE</scope>
</reference>
<dbReference type="AlphaFoldDB" id="A0A819P9W1"/>
<protein>
    <submittedName>
        <fullName evidence="1">Uncharacterized protein</fullName>
    </submittedName>
</protein>
<dbReference type="Proteomes" id="UP000663874">
    <property type="component" value="Unassembled WGS sequence"/>
</dbReference>